<keyword evidence="2" id="KW-1185">Reference proteome</keyword>
<dbReference type="RefSeq" id="WP_085813458.1">
    <property type="nucleotide sequence ID" value="NZ_AP023213.1"/>
</dbReference>
<sequence>MAKHMRLTCYGRTQSRPEWESPLTGVTFDLFFAELAQELERFGITLQQGVACGEVIEVKSYGDLLNSVRIASPSDGISNVCVGHVIGQSPHLDPLEDIRRAVNRIAFAPETVAPDSENRKVCHNCGCGC</sequence>
<evidence type="ECO:0000313" key="2">
    <source>
        <dbReference type="Proteomes" id="UP000515472"/>
    </source>
</evidence>
<reference evidence="1 2" key="1">
    <citation type="submission" date="2020-06" db="EMBL/GenBank/DDBJ databases">
        <title>Interaction of electrochemicaly active bacteria, Geobacter bremensis R4 on different carbon anode.</title>
        <authorList>
            <person name="Meng L."/>
            <person name="Yoshida N."/>
        </authorList>
    </citation>
    <scope>NUCLEOTIDE SEQUENCE [LARGE SCALE GENOMIC DNA]</scope>
    <source>
        <strain evidence="1 2">R4</strain>
    </source>
</reference>
<dbReference type="AlphaFoldDB" id="A0A6S6LY96"/>
<name>A0A6S6LY96_9BACT</name>
<dbReference type="KEGG" id="gbn:GEOBRER4_10890"/>
<dbReference type="EMBL" id="AP023213">
    <property type="protein sequence ID" value="BCG46339.1"/>
    <property type="molecule type" value="Genomic_DNA"/>
</dbReference>
<protein>
    <submittedName>
        <fullName evidence="1">Uncharacterized protein</fullName>
    </submittedName>
</protein>
<gene>
    <name evidence="1" type="ORF">GEOBRER4_10890</name>
</gene>
<dbReference type="Proteomes" id="UP000515472">
    <property type="component" value="Chromosome"/>
</dbReference>
<evidence type="ECO:0000313" key="1">
    <source>
        <dbReference type="EMBL" id="BCG46339.1"/>
    </source>
</evidence>
<proteinExistence type="predicted"/>
<accession>A0A6S6LY96</accession>
<organism evidence="1 2">
    <name type="scientific">Citrifermentans bremense</name>
    <dbReference type="NCBI Taxonomy" id="60035"/>
    <lineage>
        <taxon>Bacteria</taxon>
        <taxon>Pseudomonadati</taxon>
        <taxon>Thermodesulfobacteriota</taxon>
        <taxon>Desulfuromonadia</taxon>
        <taxon>Geobacterales</taxon>
        <taxon>Geobacteraceae</taxon>
        <taxon>Citrifermentans</taxon>
    </lineage>
</organism>